<reference evidence="9 10" key="1">
    <citation type="submission" date="2015-10" db="EMBL/GenBank/DDBJ databases">
        <title>Erysipelothrix larvae sp. LV19 isolated from the larval gut of the rhinoceros beetle, Trypoxylus dichotomus.</title>
        <authorList>
            <person name="Lim S."/>
            <person name="Kim B.-C."/>
        </authorList>
    </citation>
    <scope>NUCLEOTIDE SEQUENCE [LARGE SCALE GENOMIC DNA]</scope>
    <source>
        <strain evidence="9 10">LV19</strain>
    </source>
</reference>
<dbReference type="InterPro" id="IPR011014">
    <property type="entry name" value="MscS_channel_TM-2"/>
</dbReference>
<accession>A0A109UHP2</accession>
<dbReference type="InterPro" id="IPR023408">
    <property type="entry name" value="MscS_beta-dom_sf"/>
</dbReference>
<organism evidence="9 10">
    <name type="scientific">Erysipelothrix larvae</name>
    <dbReference type="NCBI Taxonomy" id="1514105"/>
    <lineage>
        <taxon>Bacteria</taxon>
        <taxon>Bacillati</taxon>
        <taxon>Bacillota</taxon>
        <taxon>Erysipelotrichia</taxon>
        <taxon>Erysipelotrichales</taxon>
        <taxon>Erysipelotrichaceae</taxon>
        <taxon>Erysipelothrix</taxon>
    </lineage>
</organism>
<dbReference type="KEGG" id="erl:AOC36_11210"/>
<keyword evidence="4 7" id="KW-0812">Transmembrane</keyword>
<evidence type="ECO:0000313" key="9">
    <source>
        <dbReference type="EMBL" id="AMC94518.1"/>
    </source>
</evidence>
<dbReference type="SUPFAM" id="SSF82689">
    <property type="entry name" value="Mechanosensitive channel protein MscS (YggB), C-terminal domain"/>
    <property type="match status" value="1"/>
</dbReference>
<dbReference type="AlphaFoldDB" id="A0A109UHP2"/>
<dbReference type="InterPro" id="IPR006685">
    <property type="entry name" value="MscS_channel_2nd"/>
</dbReference>
<protein>
    <recommendedName>
        <fullName evidence="8">Mechanosensitive ion channel MscS domain-containing protein</fullName>
    </recommendedName>
</protein>
<dbReference type="Gene3D" id="3.30.70.100">
    <property type="match status" value="1"/>
</dbReference>
<keyword evidence="5 7" id="KW-1133">Transmembrane helix</keyword>
<keyword evidence="3" id="KW-1003">Cell membrane</keyword>
<dbReference type="Gene3D" id="1.10.287.1260">
    <property type="match status" value="1"/>
</dbReference>
<dbReference type="PANTHER" id="PTHR30460">
    <property type="entry name" value="MODERATE CONDUCTANCE MECHANOSENSITIVE CHANNEL YBIO"/>
    <property type="match status" value="1"/>
</dbReference>
<comment type="similarity">
    <text evidence="2">Belongs to the MscS (TC 1.A.23) family.</text>
</comment>
<evidence type="ECO:0000256" key="5">
    <source>
        <dbReference type="ARBA" id="ARBA00022989"/>
    </source>
</evidence>
<keyword evidence="10" id="KW-1185">Reference proteome</keyword>
<evidence type="ECO:0000256" key="6">
    <source>
        <dbReference type="ARBA" id="ARBA00023136"/>
    </source>
</evidence>
<dbReference type="Pfam" id="PF00924">
    <property type="entry name" value="MS_channel_2nd"/>
    <property type="match status" value="1"/>
</dbReference>
<dbReference type="SUPFAM" id="SSF50182">
    <property type="entry name" value="Sm-like ribonucleoproteins"/>
    <property type="match status" value="1"/>
</dbReference>
<name>A0A109UHP2_9FIRM</name>
<evidence type="ECO:0000256" key="1">
    <source>
        <dbReference type="ARBA" id="ARBA00004651"/>
    </source>
</evidence>
<feature type="transmembrane region" description="Helical" evidence="7">
    <location>
        <begin position="61"/>
        <end position="80"/>
    </location>
</feature>
<dbReference type="STRING" id="1514105.AOC36_11210"/>
<dbReference type="GO" id="GO:0008381">
    <property type="term" value="F:mechanosensitive monoatomic ion channel activity"/>
    <property type="evidence" value="ECO:0007669"/>
    <property type="project" value="InterPro"/>
</dbReference>
<dbReference type="OrthoDB" id="1645020at2"/>
<dbReference type="SUPFAM" id="SSF82861">
    <property type="entry name" value="Mechanosensitive channel protein MscS (YggB), transmembrane region"/>
    <property type="match status" value="1"/>
</dbReference>
<keyword evidence="6 7" id="KW-0472">Membrane</keyword>
<dbReference type="EMBL" id="CP013213">
    <property type="protein sequence ID" value="AMC94518.1"/>
    <property type="molecule type" value="Genomic_DNA"/>
</dbReference>
<evidence type="ECO:0000256" key="7">
    <source>
        <dbReference type="SAM" id="Phobius"/>
    </source>
</evidence>
<evidence type="ECO:0000256" key="4">
    <source>
        <dbReference type="ARBA" id="ARBA00022692"/>
    </source>
</evidence>
<dbReference type="Gene3D" id="2.30.30.60">
    <property type="match status" value="1"/>
</dbReference>
<evidence type="ECO:0000313" key="10">
    <source>
        <dbReference type="Proteomes" id="UP000063781"/>
    </source>
</evidence>
<dbReference type="InterPro" id="IPR045276">
    <property type="entry name" value="YbiO_bact"/>
</dbReference>
<evidence type="ECO:0000256" key="3">
    <source>
        <dbReference type="ARBA" id="ARBA00022475"/>
    </source>
</evidence>
<feature type="domain" description="Mechanosensitive ion channel MscS" evidence="8">
    <location>
        <begin position="104"/>
        <end position="168"/>
    </location>
</feature>
<sequence length="274" mass="31302">MLDKIEVFLEGEPILRNVISAVIIFSVAWLIQRFFVHLIRRGIKRTQSQKQKTYLSVMRKTIQVLVYVIAMMMIIEVFGFSSTPMVAIASAVSVSLGLGAQQFIRDLLSGFFILSENHFNLGDVVTINGVTGVVESITLRATRLRNSLTGEQYILSNGDINMVTNMSRDYRKAVVDFLVPYHFEMEHVINVLEKALDEIELEEPMITKPGFDGVTTLEERFYVLRVSCRTLPDKNWGVETMLRRRLVKSLRDENITLSSKTLDEVEEYNPKSEV</sequence>
<proteinExistence type="inferred from homology"/>
<feature type="transmembrane region" description="Helical" evidence="7">
    <location>
        <begin position="18"/>
        <end position="40"/>
    </location>
</feature>
<dbReference type="Proteomes" id="UP000063781">
    <property type="component" value="Chromosome"/>
</dbReference>
<comment type="subcellular location">
    <subcellularLocation>
        <location evidence="1">Cell membrane</location>
        <topology evidence="1">Multi-pass membrane protein</topology>
    </subcellularLocation>
</comment>
<dbReference type="GO" id="GO:0005886">
    <property type="term" value="C:plasma membrane"/>
    <property type="evidence" value="ECO:0007669"/>
    <property type="project" value="UniProtKB-SubCell"/>
</dbReference>
<gene>
    <name evidence="9" type="ORF">AOC36_11210</name>
</gene>
<dbReference type="InterPro" id="IPR011066">
    <property type="entry name" value="MscS_channel_C_sf"/>
</dbReference>
<dbReference type="PANTHER" id="PTHR30460:SF0">
    <property type="entry name" value="MODERATE CONDUCTANCE MECHANOSENSITIVE CHANNEL YBIO"/>
    <property type="match status" value="1"/>
</dbReference>
<evidence type="ECO:0000256" key="2">
    <source>
        <dbReference type="ARBA" id="ARBA00008017"/>
    </source>
</evidence>
<evidence type="ECO:0000259" key="8">
    <source>
        <dbReference type="Pfam" id="PF00924"/>
    </source>
</evidence>
<dbReference type="InterPro" id="IPR010920">
    <property type="entry name" value="LSM_dom_sf"/>
</dbReference>
<dbReference type="RefSeq" id="WP_067634342.1">
    <property type="nucleotide sequence ID" value="NZ_CP013213.1"/>
</dbReference>